<dbReference type="SMART" id="SM00387">
    <property type="entry name" value="HATPase_c"/>
    <property type="match status" value="1"/>
</dbReference>
<protein>
    <recommendedName>
        <fullName evidence="2">histidine kinase</fullName>
        <ecNumber evidence="2">2.7.13.3</ecNumber>
    </recommendedName>
</protein>
<keyword evidence="3" id="KW-0597">Phosphoprotein</keyword>
<comment type="caution">
    <text evidence="10">The sequence shown here is derived from an EMBL/GenBank/DDBJ whole genome shotgun (WGS) entry which is preliminary data.</text>
</comment>
<proteinExistence type="predicted"/>
<evidence type="ECO:0000256" key="6">
    <source>
        <dbReference type="ARBA" id="ARBA00022777"/>
    </source>
</evidence>
<evidence type="ECO:0000313" key="10">
    <source>
        <dbReference type="EMBL" id="MBB5985843.1"/>
    </source>
</evidence>
<dbReference type="Pfam" id="PF00512">
    <property type="entry name" value="HisKA"/>
    <property type="match status" value="1"/>
</dbReference>
<dbReference type="InterPro" id="IPR036097">
    <property type="entry name" value="HisK_dim/P_sf"/>
</dbReference>
<dbReference type="SUPFAM" id="SSF55874">
    <property type="entry name" value="ATPase domain of HSP90 chaperone/DNA topoisomerase II/histidine kinase"/>
    <property type="match status" value="1"/>
</dbReference>
<dbReference type="GO" id="GO:0004673">
    <property type="term" value="F:protein histidine kinase activity"/>
    <property type="evidence" value="ECO:0007669"/>
    <property type="project" value="UniProtKB-EC"/>
</dbReference>
<keyword evidence="8" id="KW-0902">Two-component regulatory system</keyword>
<dbReference type="Proteomes" id="UP001138540">
    <property type="component" value="Unassembled WGS sequence"/>
</dbReference>
<keyword evidence="4 10" id="KW-0808">Transferase</keyword>
<comment type="catalytic activity">
    <reaction evidence="1">
        <text>ATP + protein L-histidine = ADP + protein N-phospho-L-histidine.</text>
        <dbReference type="EC" id="2.7.13.3"/>
    </reaction>
</comment>
<dbReference type="InterPro" id="IPR003594">
    <property type="entry name" value="HATPase_dom"/>
</dbReference>
<evidence type="ECO:0000256" key="7">
    <source>
        <dbReference type="ARBA" id="ARBA00022840"/>
    </source>
</evidence>
<organism evidence="10 11">
    <name type="scientific">Sphingobium lignivorans</name>
    <dbReference type="NCBI Taxonomy" id="2735886"/>
    <lineage>
        <taxon>Bacteria</taxon>
        <taxon>Pseudomonadati</taxon>
        <taxon>Pseudomonadota</taxon>
        <taxon>Alphaproteobacteria</taxon>
        <taxon>Sphingomonadales</taxon>
        <taxon>Sphingomonadaceae</taxon>
        <taxon>Sphingobium</taxon>
    </lineage>
</organism>
<dbReference type="SMART" id="SM00388">
    <property type="entry name" value="HisKA"/>
    <property type="match status" value="1"/>
</dbReference>
<dbReference type="CDD" id="cd00082">
    <property type="entry name" value="HisKA"/>
    <property type="match status" value="1"/>
</dbReference>
<keyword evidence="11" id="KW-1185">Reference proteome</keyword>
<dbReference type="RefSeq" id="WP_014076124.1">
    <property type="nucleotide sequence ID" value="NZ_JACHKA010000001.1"/>
</dbReference>
<dbReference type="PROSITE" id="PS50109">
    <property type="entry name" value="HIS_KIN"/>
    <property type="match status" value="1"/>
</dbReference>
<dbReference type="PRINTS" id="PR00344">
    <property type="entry name" value="BCTRLSENSOR"/>
</dbReference>
<evidence type="ECO:0000256" key="5">
    <source>
        <dbReference type="ARBA" id="ARBA00022741"/>
    </source>
</evidence>
<evidence type="ECO:0000256" key="8">
    <source>
        <dbReference type="ARBA" id="ARBA00023012"/>
    </source>
</evidence>
<keyword evidence="6 10" id="KW-0418">Kinase</keyword>
<evidence type="ECO:0000256" key="2">
    <source>
        <dbReference type="ARBA" id="ARBA00012438"/>
    </source>
</evidence>
<dbReference type="EMBL" id="JACHKA010000001">
    <property type="protein sequence ID" value="MBB5985843.1"/>
    <property type="molecule type" value="Genomic_DNA"/>
</dbReference>
<dbReference type="SUPFAM" id="SSF47384">
    <property type="entry name" value="Homodimeric domain of signal transducing histidine kinase"/>
    <property type="match status" value="1"/>
</dbReference>
<dbReference type="InterPro" id="IPR004358">
    <property type="entry name" value="Sig_transdc_His_kin-like_C"/>
</dbReference>
<evidence type="ECO:0000256" key="1">
    <source>
        <dbReference type="ARBA" id="ARBA00000085"/>
    </source>
</evidence>
<dbReference type="InterPro" id="IPR003661">
    <property type="entry name" value="HisK_dim/P_dom"/>
</dbReference>
<evidence type="ECO:0000256" key="4">
    <source>
        <dbReference type="ARBA" id="ARBA00022679"/>
    </source>
</evidence>
<sequence>MQPENGRNRLSSQFLPGRGALPDAAELIAAHPVATLLIGPDGRIASANARAESLLNMARSALVGSVVGRVLRIADPHMDTAIWMTDKPLSAFGIQVHAGRNEALEMDVLIHPLLEDERWRVVALHVHGQSQTLGVRRSSMGVRSATGAAAMLAHEIKNPLSGIRGAAQLLEGDAGEATRPLTKLICDEVDRIAALIDRMQHFTSNQPLACRPENIYPLLDRAVEIATAGFARDCPIVRTYDPSLPFAQVNGDAFVQIMLNLVKNAVEAVEGVEDGRVQVATAYRHGLSVLSGKGTSPLQIEIQVIDNGPGVPDSIRDVLFNPFISNKRSGQGLGLALVDKLVRDMNGLVQYERDQASGRSIFRVLLPMGANG</sequence>
<dbReference type="InterPro" id="IPR036890">
    <property type="entry name" value="HATPase_C_sf"/>
</dbReference>
<name>A0ABR6NEY9_9SPHN</name>
<evidence type="ECO:0000256" key="3">
    <source>
        <dbReference type="ARBA" id="ARBA00022553"/>
    </source>
</evidence>
<reference evidence="10 11" key="1">
    <citation type="submission" date="2020-08" db="EMBL/GenBank/DDBJ databases">
        <title>Exploring microbial biodiversity for novel pathways involved in the catabolism of aromatic compounds derived from lignin.</title>
        <authorList>
            <person name="Elkins J."/>
        </authorList>
    </citation>
    <scope>NUCLEOTIDE SEQUENCE [LARGE SCALE GENOMIC DNA]</scope>
    <source>
        <strain evidence="10 11">B1D3A</strain>
    </source>
</reference>
<dbReference type="InterPro" id="IPR005467">
    <property type="entry name" value="His_kinase_dom"/>
</dbReference>
<keyword evidence="7" id="KW-0067">ATP-binding</keyword>
<accession>A0ABR6NEY9</accession>
<feature type="domain" description="Histidine kinase" evidence="9">
    <location>
        <begin position="151"/>
        <end position="370"/>
    </location>
</feature>
<dbReference type="PANTHER" id="PTHR43065">
    <property type="entry name" value="SENSOR HISTIDINE KINASE"/>
    <property type="match status" value="1"/>
</dbReference>
<gene>
    <name evidence="10" type="ORF">HNP60_001817</name>
</gene>
<evidence type="ECO:0000259" key="9">
    <source>
        <dbReference type="PROSITE" id="PS50109"/>
    </source>
</evidence>
<dbReference type="Gene3D" id="1.10.287.130">
    <property type="match status" value="1"/>
</dbReference>
<evidence type="ECO:0000313" key="11">
    <source>
        <dbReference type="Proteomes" id="UP001138540"/>
    </source>
</evidence>
<dbReference type="Pfam" id="PF02518">
    <property type="entry name" value="HATPase_c"/>
    <property type="match status" value="1"/>
</dbReference>
<dbReference type="PANTHER" id="PTHR43065:SF10">
    <property type="entry name" value="PEROXIDE STRESS-ACTIVATED HISTIDINE KINASE MAK3"/>
    <property type="match status" value="1"/>
</dbReference>
<dbReference type="EC" id="2.7.13.3" evidence="2"/>
<dbReference type="Gene3D" id="3.30.565.10">
    <property type="entry name" value="Histidine kinase-like ATPase, C-terminal domain"/>
    <property type="match status" value="1"/>
</dbReference>
<keyword evidence="5" id="KW-0547">Nucleotide-binding</keyword>